<evidence type="ECO:0000313" key="2">
    <source>
        <dbReference type="EMBL" id="WTT17437.1"/>
    </source>
</evidence>
<evidence type="ECO:0000256" key="1">
    <source>
        <dbReference type="SAM" id="MobiDB-lite"/>
    </source>
</evidence>
<proteinExistence type="predicted"/>
<organism evidence="2">
    <name type="scientific">Streptomyces sp. NBC_00093</name>
    <dbReference type="NCBI Taxonomy" id="2975649"/>
    <lineage>
        <taxon>Bacteria</taxon>
        <taxon>Bacillati</taxon>
        <taxon>Actinomycetota</taxon>
        <taxon>Actinomycetes</taxon>
        <taxon>Kitasatosporales</taxon>
        <taxon>Streptomycetaceae</taxon>
        <taxon>Streptomyces</taxon>
    </lineage>
</organism>
<dbReference type="AlphaFoldDB" id="A0AAU1ZZN3"/>
<feature type="region of interest" description="Disordered" evidence="1">
    <location>
        <begin position="21"/>
        <end position="56"/>
    </location>
</feature>
<accession>A0AAU1ZZN3</accession>
<sequence length="56" mass="5582">MASGRAMPGVAASAPATALVNAGTGSGIRPDTVRPVPPRRPVTRYRRAGAPATGGR</sequence>
<protein>
    <submittedName>
        <fullName evidence="2">Uncharacterized protein</fullName>
    </submittedName>
</protein>
<dbReference type="EMBL" id="CP108222">
    <property type="protein sequence ID" value="WTT17437.1"/>
    <property type="molecule type" value="Genomic_DNA"/>
</dbReference>
<gene>
    <name evidence="2" type="ORF">OHA22_18770</name>
</gene>
<reference evidence="2" key="1">
    <citation type="submission" date="2022-10" db="EMBL/GenBank/DDBJ databases">
        <title>The complete genomes of actinobacterial strains from the NBC collection.</title>
        <authorList>
            <person name="Joergensen T.S."/>
            <person name="Alvarez Arevalo M."/>
            <person name="Sterndorff E.B."/>
            <person name="Faurdal D."/>
            <person name="Vuksanovic O."/>
            <person name="Mourched A.-S."/>
            <person name="Charusanti P."/>
            <person name="Shaw S."/>
            <person name="Blin K."/>
            <person name="Weber T."/>
        </authorList>
    </citation>
    <scope>NUCLEOTIDE SEQUENCE</scope>
    <source>
        <strain evidence="2">NBC_00093</strain>
    </source>
</reference>
<name>A0AAU1ZZN3_9ACTN</name>